<dbReference type="GO" id="GO:0005886">
    <property type="term" value="C:plasma membrane"/>
    <property type="evidence" value="ECO:0007669"/>
    <property type="project" value="UniProtKB-SubCell"/>
</dbReference>
<dbReference type="PANTHER" id="PTHR11923:SF50">
    <property type="entry name" value="GH19047P"/>
    <property type="match status" value="1"/>
</dbReference>
<keyword evidence="3" id="KW-1003">Cell membrane</keyword>
<comment type="subcellular location">
    <subcellularLocation>
        <location evidence="1">Cell membrane</location>
    </subcellularLocation>
</comment>
<name>A0A1B6F5N2_9HEMI</name>
<dbReference type="PANTHER" id="PTHR11923">
    <property type="entry name" value="SCAVENGER RECEPTOR CLASS B TYPE-1 SR-B1"/>
    <property type="match status" value="1"/>
</dbReference>
<feature type="transmembrane region" description="Helical" evidence="8">
    <location>
        <begin position="45"/>
        <end position="68"/>
    </location>
</feature>
<evidence type="ECO:0000256" key="5">
    <source>
        <dbReference type="ARBA" id="ARBA00022989"/>
    </source>
</evidence>
<evidence type="ECO:0000256" key="1">
    <source>
        <dbReference type="ARBA" id="ARBA00004236"/>
    </source>
</evidence>
<reference evidence="9" key="1">
    <citation type="submission" date="2015-11" db="EMBL/GenBank/DDBJ databases">
        <title>De novo transcriptome assembly of four potential Pierce s Disease insect vectors from Arizona vineyards.</title>
        <authorList>
            <person name="Tassone E.E."/>
        </authorList>
    </citation>
    <scope>NUCLEOTIDE SEQUENCE</scope>
</reference>
<keyword evidence="4 8" id="KW-0812">Transmembrane</keyword>
<evidence type="ECO:0000256" key="7">
    <source>
        <dbReference type="ARBA" id="ARBA00023180"/>
    </source>
</evidence>
<proteinExistence type="inferred from homology"/>
<dbReference type="GO" id="GO:0005044">
    <property type="term" value="F:scavenger receptor activity"/>
    <property type="evidence" value="ECO:0007669"/>
    <property type="project" value="TreeGrafter"/>
</dbReference>
<evidence type="ECO:0000256" key="8">
    <source>
        <dbReference type="SAM" id="Phobius"/>
    </source>
</evidence>
<sequence length="535" mass="60327">MADQSSEKTLQPPADPLAETFLSKIKRLLFGETETSKRNSKDYQYGCCFIILSIIFSFSTMGCIIMWFTDLYLDSILNQMTLKEDTELYQAWKNPPVKPLICVHIFNYTNMDAYTKGQDSKIHVNETGPYCYRETLEKTNVKFYPNGTVSYGDRRTHVFEEKNSTGSMDDILIVPNLPLISAVAMTKDAPSLIQMVVVATLESFYSSTMLNVQAHEFLFGYDDKFISLIRGAVKFLNKEMPFEKFGILAMRAAETKERITVRTGSEDLNSIGVVTAVNGQEKLTAWDDDECNRVDGSDGMFFPRHEINRSAKLYLFHKNLCRRLPLVFEDEVDFQDGVMGMRFHPPPNVYNTTGSCYCKDGVCPPVGVFDVSPCSMGAPIMMSFPHFLNAEPSVTAHLEGIHPDASRHDFFIDVQPILGFTLGTVSRIQLNLQIRKSQRISLLKEFDDGTILPVVWFEVTADRLPPDLFKMIYHASVTVPLIQHLLKWGMLVTCVSSACGVLMCRPRRKPTPNTTTLAVVSPPTSEIIILRLTSV</sequence>
<organism evidence="9">
    <name type="scientific">Cuerna arida</name>
    <dbReference type="NCBI Taxonomy" id="1464854"/>
    <lineage>
        <taxon>Eukaryota</taxon>
        <taxon>Metazoa</taxon>
        <taxon>Ecdysozoa</taxon>
        <taxon>Arthropoda</taxon>
        <taxon>Hexapoda</taxon>
        <taxon>Insecta</taxon>
        <taxon>Pterygota</taxon>
        <taxon>Neoptera</taxon>
        <taxon>Paraneoptera</taxon>
        <taxon>Hemiptera</taxon>
        <taxon>Auchenorrhyncha</taxon>
        <taxon>Membracoidea</taxon>
        <taxon>Cicadellidae</taxon>
        <taxon>Cicadellinae</taxon>
        <taxon>Proconiini</taxon>
        <taxon>Cuerna</taxon>
    </lineage>
</organism>
<dbReference type="PRINTS" id="PR01609">
    <property type="entry name" value="CD36FAMILY"/>
</dbReference>
<gene>
    <name evidence="9" type="ORF">g.6817</name>
</gene>
<keyword evidence="7" id="KW-0325">Glycoprotein</keyword>
<protein>
    <recommendedName>
        <fullName evidence="10">Scavenger receptor class B member 1</fullName>
    </recommendedName>
</protein>
<evidence type="ECO:0000313" key="9">
    <source>
        <dbReference type="EMBL" id="JAS45510.1"/>
    </source>
</evidence>
<dbReference type="Pfam" id="PF01130">
    <property type="entry name" value="CD36"/>
    <property type="match status" value="1"/>
</dbReference>
<dbReference type="GO" id="GO:0005737">
    <property type="term" value="C:cytoplasm"/>
    <property type="evidence" value="ECO:0007669"/>
    <property type="project" value="TreeGrafter"/>
</dbReference>
<evidence type="ECO:0000256" key="2">
    <source>
        <dbReference type="ARBA" id="ARBA00010532"/>
    </source>
</evidence>
<evidence type="ECO:0000256" key="6">
    <source>
        <dbReference type="ARBA" id="ARBA00023136"/>
    </source>
</evidence>
<evidence type="ECO:0008006" key="10">
    <source>
        <dbReference type="Google" id="ProtNLM"/>
    </source>
</evidence>
<dbReference type="InterPro" id="IPR002159">
    <property type="entry name" value="CD36_fam"/>
</dbReference>
<keyword evidence="5 8" id="KW-1133">Transmembrane helix</keyword>
<comment type="similarity">
    <text evidence="2">Belongs to the CD36 family.</text>
</comment>
<keyword evidence="6 8" id="KW-0472">Membrane</keyword>
<dbReference type="AlphaFoldDB" id="A0A1B6F5N2"/>
<evidence type="ECO:0000256" key="3">
    <source>
        <dbReference type="ARBA" id="ARBA00022475"/>
    </source>
</evidence>
<accession>A0A1B6F5N2</accession>
<evidence type="ECO:0000256" key="4">
    <source>
        <dbReference type="ARBA" id="ARBA00022692"/>
    </source>
</evidence>
<dbReference type="EMBL" id="GECZ01024259">
    <property type="protein sequence ID" value="JAS45510.1"/>
    <property type="molecule type" value="Transcribed_RNA"/>
</dbReference>